<dbReference type="InterPro" id="IPR009936">
    <property type="entry name" value="DUF1468"/>
</dbReference>
<dbReference type="EMBL" id="CP049056">
    <property type="protein sequence ID" value="QIE56201.1"/>
    <property type="molecule type" value="Genomic_DNA"/>
</dbReference>
<reference evidence="3 4" key="1">
    <citation type="submission" date="2020-02" db="EMBL/GenBank/DDBJ databases">
        <title>complete genome sequence of Rhodobacteraceae bacterium.</title>
        <authorList>
            <person name="Park J."/>
            <person name="Kim Y.-S."/>
            <person name="Kim K.-H."/>
        </authorList>
    </citation>
    <scope>NUCLEOTIDE SEQUENCE [LARGE SCALE GENOMIC DNA]</scope>
    <source>
        <strain evidence="3 4">RR4-56</strain>
    </source>
</reference>
<keyword evidence="4" id="KW-1185">Reference proteome</keyword>
<sequence length="148" mass="15821">MRVTYASGVYLIAIAAVGVFWAQTANLMYPADVFPRMILAVIGLTAVIALVREIREPTETKVLNRGFIFALCVSASVAVYIAAVPTIGFYTASAVYLALLYPITMRIKDGQTLTLRSVGAAILTTAGVVTALYVVFSAMLKVNVPTLL</sequence>
<evidence type="ECO:0000313" key="4">
    <source>
        <dbReference type="Proteomes" id="UP000503336"/>
    </source>
</evidence>
<accession>A0A7L5BXP2</accession>
<feature type="transmembrane region" description="Helical" evidence="1">
    <location>
        <begin position="7"/>
        <end position="27"/>
    </location>
</feature>
<feature type="transmembrane region" description="Helical" evidence="1">
    <location>
        <begin position="63"/>
        <end position="81"/>
    </location>
</feature>
<organism evidence="3 4">
    <name type="scientific">Pikeienuella piscinae</name>
    <dbReference type="NCBI Taxonomy" id="2748098"/>
    <lineage>
        <taxon>Bacteria</taxon>
        <taxon>Pseudomonadati</taxon>
        <taxon>Pseudomonadota</taxon>
        <taxon>Alphaproteobacteria</taxon>
        <taxon>Rhodobacterales</taxon>
        <taxon>Paracoccaceae</taxon>
        <taxon>Pikeienuella</taxon>
    </lineage>
</organism>
<feature type="transmembrane region" description="Helical" evidence="1">
    <location>
        <begin position="33"/>
        <end position="51"/>
    </location>
</feature>
<dbReference type="Proteomes" id="UP000503336">
    <property type="component" value="Chromosome"/>
</dbReference>
<proteinExistence type="predicted"/>
<evidence type="ECO:0000256" key="1">
    <source>
        <dbReference type="SAM" id="Phobius"/>
    </source>
</evidence>
<dbReference type="RefSeq" id="WP_165099124.1">
    <property type="nucleotide sequence ID" value="NZ_CP049056.1"/>
</dbReference>
<keyword evidence="1" id="KW-1133">Transmembrane helix</keyword>
<dbReference type="AlphaFoldDB" id="A0A7L5BXP2"/>
<feature type="domain" description="DUF1468" evidence="2">
    <location>
        <begin position="7"/>
        <end position="145"/>
    </location>
</feature>
<gene>
    <name evidence="3" type="ORF">G5B40_12465</name>
</gene>
<dbReference type="KEGG" id="hdh:G5B40_12465"/>
<protein>
    <submittedName>
        <fullName evidence="3">Tripartite tricarboxylate transporter TctB family protein</fullName>
    </submittedName>
</protein>
<name>A0A7L5BXP2_9RHOB</name>
<keyword evidence="1" id="KW-0812">Transmembrane</keyword>
<evidence type="ECO:0000259" key="2">
    <source>
        <dbReference type="Pfam" id="PF07331"/>
    </source>
</evidence>
<feature type="transmembrane region" description="Helical" evidence="1">
    <location>
        <begin position="117"/>
        <end position="140"/>
    </location>
</feature>
<evidence type="ECO:0000313" key="3">
    <source>
        <dbReference type="EMBL" id="QIE56201.1"/>
    </source>
</evidence>
<dbReference type="Pfam" id="PF07331">
    <property type="entry name" value="TctB"/>
    <property type="match status" value="1"/>
</dbReference>
<keyword evidence="1" id="KW-0472">Membrane</keyword>
<feature type="transmembrane region" description="Helical" evidence="1">
    <location>
        <begin position="87"/>
        <end position="105"/>
    </location>
</feature>